<dbReference type="InterPro" id="IPR008025">
    <property type="entry name" value="CPI-17"/>
</dbReference>
<name>A0A8J2PDQ4_9HEXA</name>
<accession>A0A8J2PDQ4</accession>
<feature type="non-terminal residue" evidence="1">
    <location>
        <position position="1"/>
    </location>
</feature>
<reference evidence="1" key="1">
    <citation type="submission" date="2021-06" db="EMBL/GenBank/DDBJ databases">
        <authorList>
            <person name="Hodson N. C."/>
            <person name="Mongue J. A."/>
            <person name="Jaron S. K."/>
        </authorList>
    </citation>
    <scope>NUCLEOTIDE SEQUENCE</scope>
</reference>
<protein>
    <submittedName>
        <fullName evidence="1">Uncharacterized protein</fullName>
    </submittedName>
</protein>
<organism evidence="1 2">
    <name type="scientific">Allacma fusca</name>
    <dbReference type="NCBI Taxonomy" id="39272"/>
    <lineage>
        <taxon>Eukaryota</taxon>
        <taxon>Metazoa</taxon>
        <taxon>Ecdysozoa</taxon>
        <taxon>Arthropoda</taxon>
        <taxon>Hexapoda</taxon>
        <taxon>Collembola</taxon>
        <taxon>Symphypleona</taxon>
        <taxon>Sminthuridae</taxon>
        <taxon>Allacma</taxon>
    </lineage>
</organism>
<evidence type="ECO:0000313" key="2">
    <source>
        <dbReference type="Proteomes" id="UP000708208"/>
    </source>
</evidence>
<proteinExistence type="predicted"/>
<evidence type="ECO:0000313" key="1">
    <source>
        <dbReference type="EMBL" id="CAG7733371.1"/>
    </source>
</evidence>
<comment type="caution">
    <text evidence="1">The sequence shown here is derived from an EMBL/GenBank/DDBJ whole genome shotgun (WGS) entry which is preliminary data.</text>
</comment>
<dbReference type="OrthoDB" id="8193882at2759"/>
<dbReference type="AlphaFoldDB" id="A0A8J2PDQ4"/>
<dbReference type="EMBL" id="CAJVCH010247874">
    <property type="protein sequence ID" value="CAG7733371.1"/>
    <property type="molecule type" value="Genomic_DNA"/>
</dbReference>
<dbReference type="Proteomes" id="UP000708208">
    <property type="component" value="Unassembled WGS sequence"/>
</dbReference>
<gene>
    <name evidence="1" type="ORF">AFUS01_LOCUS21819</name>
</gene>
<dbReference type="GO" id="GO:0005737">
    <property type="term" value="C:cytoplasm"/>
    <property type="evidence" value="ECO:0007669"/>
    <property type="project" value="InterPro"/>
</dbReference>
<keyword evidence="2" id="KW-1185">Reference proteome</keyword>
<dbReference type="Pfam" id="PF05361">
    <property type="entry name" value="PP1_inhibitor"/>
    <property type="match status" value="1"/>
</dbReference>
<sequence length="63" mass="7151">YSFKFSDGSSTTHDVEIDLDEVLDLDGDAERRKFLQSLLTDAKKSQDVVNKFIDDVIEKAKTL</sequence>